<accession>E2BV44</accession>
<dbReference type="GO" id="GO:0005549">
    <property type="term" value="F:odorant binding"/>
    <property type="evidence" value="ECO:0007669"/>
    <property type="project" value="InterPro"/>
</dbReference>
<dbReference type="SUPFAM" id="SSF47565">
    <property type="entry name" value="Insect pheromone/odorant-binding proteins"/>
    <property type="match status" value="1"/>
</dbReference>
<dbReference type="Gene3D" id="1.10.238.20">
    <property type="entry name" value="Pheromone/general odorant binding protein domain"/>
    <property type="match status" value="1"/>
</dbReference>
<sequence>MHFDQIVLDNLQTVDFDEQALRIGCFLTCLSQKSEIMYGASMNVEKLKLFVRSKAKEPNPDMIAIVYQTLDMCNDRGNVD</sequence>
<dbReference type="InParanoid" id="E2BV44"/>
<organism evidence="2">
    <name type="scientific">Harpegnathos saltator</name>
    <name type="common">Jerdon's jumping ant</name>
    <dbReference type="NCBI Taxonomy" id="610380"/>
    <lineage>
        <taxon>Eukaryota</taxon>
        <taxon>Metazoa</taxon>
        <taxon>Ecdysozoa</taxon>
        <taxon>Arthropoda</taxon>
        <taxon>Hexapoda</taxon>
        <taxon>Insecta</taxon>
        <taxon>Pterygota</taxon>
        <taxon>Neoptera</taxon>
        <taxon>Endopterygota</taxon>
        <taxon>Hymenoptera</taxon>
        <taxon>Apocrita</taxon>
        <taxon>Aculeata</taxon>
        <taxon>Formicoidea</taxon>
        <taxon>Formicidae</taxon>
        <taxon>Ponerinae</taxon>
        <taxon>Ponerini</taxon>
        <taxon>Harpegnathos</taxon>
    </lineage>
</organism>
<dbReference type="OrthoDB" id="7553718at2759"/>
<evidence type="ECO:0000313" key="2">
    <source>
        <dbReference type="Proteomes" id="UP000008237"/>
    </source>
</evidence>
<proteinExistence type="predicted"/>
<evidence type="ECO:0000313" key="1">
    <source>
        <dbReference type="EMBL" id="EFN80434.1"/>
    </source>
</evidence>
<dbReference type="InterPro" id="IPR036728">
    <property type="entry name" value="PBP_GOBP_sf"/>
</dbReference>
<dbReference type="AlphaFoldDB" id="E2BV44"/>
<dbReference type="EMBL" id="GL450810">
    <property type="protein sequence ID" value="EFN80434.1"/>
    <property type="molecule type" value="Genomic_DNA"/>
</dbReference>
<name>E2BV44_HARSA</name>
<gene>
    <name evidence="1" type="ORF">EAI_02886</name>
</gene>
<dbReference type="Proteomes" id="UP000008237">
    <property type="component" value="Unassembled WGS sequence"/>
</dbReference>
<protein>
    <submittedName>
        <fullName evidence="1">Uncharacterized protein</fullName>
    </submittedName>
</protein>
<reference evidence="1 2" key="1">
    <citation type="journal article" date="2010" name="Science">
        <title>Genomic comparison of the ants Camponotus floridanus and Harpegnathos saltator.</title>
        <authorList>
            <person name="Bonasio R."/>
            <person name="Zhang G."/>
            <person name="Ye C."/>
            <person name="Mutti N.S."/>
            <person name="Fang X."/>
            <person name="Qin N."/>
            <person name="Donahue G."/>
            <person name="Yang P."/>
            <person name="Li Q."/>
            <person name="Li C."/>
            <person name="Zhang P."/>
            <person name="Huang Z."/>
            <person name="Berger S.L."/>
            <person name="Reinberg D."/>
            <person name="Wang J."/>
            <person name="Liebig J."/>
        </authorList>
    </citation>
    <scope>NUCLEOTIDE SEQUENCE [LARGE SCALE GENOMIC DNA]</scope>
    <source>
        <strain evidence="1 2">R22 G/1</strain>
    </source>
</reference>
<keyword evidence="2" id="KW-1185">Reference proteome</keyword>